<evidence type="ECO:0000256" key="1">
    <source>
        <dbReference type="SAM" id="Coils"/>
    </source>
</evidence>
<dbReference type="AlphaFoldDB" id="A0A1R0H1T0"/>
<feature type="compositionally biased region" description="Acidic residues" evidence="2">
    <location>
        <begin position="256"/>
        <end position="268"/>
    </location>
</feature>
<dbReference type="OrthoDB" id="1287559at2759"/>
<gene>
    <name evidence="5" type="ORF">AYI68_g2776</name>
</gene>
<proteinExistence type="predicted"/>
<dbReference type="GO" id="GO:0008168">
    <property type="term" value="F:methyltransferase activity"/>
    <property type="evidence" value="ECO:0007669"/>
    <property type="project" value="UniProtKB-KW"/>
</dbReference>
<keyword evidence="6" id="KW-1185">Reference proteome</keyword>
<dbReference type="Pfam" id="PF07780">
    <property type="entry name" value="Spb1_C"/>
    <property type="match status" value="1"/>
</dbReference>
<dbReference type="GO" id="GO:0006364">
    <property type="term" value="P:rRNA processing"/>
    <property type="evidence" value="ECO:0007669"/>
    <property type="project" value="InterPro"/>
</dbReference>
<dbReference type="STRING" id="133383.A0A1R0H1T0"/>
<evidence type="ECO:0000313" key="5">
    <source>
        <dbReference type="EMBL" id="OLY83091.1"/>
    </source>
</evidence>
<dbReference type="EMBL" id="LSSL01001078">
    <property type="protein sequence ID" value="OLY83091.1"/>
    <property type="molecule type" value="Genomic_DNA"/>
</dbReference>
<feature type="non-terminal residue" evidence="5">
    <location>
        <position position="1"/>
    </location>
</feature>
<keyword evidence="1" id="KW-0175">Coiled coil</keyword>
<feature type="region of interest" description="Disordered" evidence="2">
    <location>
        <begin position="256"/>
        <end position="276"/>
    </location>
</feature>
<evidence type="ECO:0000313" key="6">
    <source>
        <dbReference type="Proteomes" id="UP000187455"/>
    </source>
</evidence>
<feature type="compositionally biased region" description="Basic and acidic residues" evidence="2">
    <location>
        <begin position="691"/>
        <end position="706"/>
    </location>
</feature>
<reference evidence="5 6" key="1">
    <citation type="journal article" date="2016" name="Mol. Biol. Evol.">
        <title>Genome-Wide Survey of Gut Fungi (Harpellales) Reveals the First Horizontally Transferred Ubiquitin Gene from a Mosquito Host.</title>
        <authorList>
            <person name="Wang Y."/>
            <person name="White M.M."/>
            <person name="Kvist S."/>
            <person name="Moncalvo J.M."/>
        </authorList>
    </citation>
    <scope>NUCLEOTIDE SEQUENCE [LARGE SCALE GENOMIC DNA]</scope>
    <source>
        <strain evidence="5 6">ALG-7-W6</strain>
    </source>
</reference>
<accession>A0A1R0H1T0</accession>
<feature type="compositionally biased region" description="Acidic residues" evidence="2">
    <location>
        <begin position="384"/>
        <end position="394"/>
    </location>
</feature>
<feature type="compositionally biased region" description="Basic residues" evidence="2">
    <location>
        <begin position="679"/>
        <end position="690"/>
    </location>
</feature>
<comment type="caution">
    <text evidence="5">The sequence shown here is derived from an EMBL/GenBank/DDBJ whole genome shotgun (WGS) entry which is preliminary data.</text>
</comment>
<dbReference type="Pfam" id="PF11861">
    <property type="entry name" value="DUF3381"/>
    <property type="match status" value="1"/>
</dbReference>
<sequence>YRNVSAEIFVVCQNFIAPKKLDPKFLDPKYVFEDLEVEKPKASIDIFAPEKKQKKRHREGYEEGNYSQHKKRPVMDFITDKDPASVLGSCNELVFEGDGKELVVFPETNQDIIISCQDLRVLGKKDFRTLMKWRLIVRKRLDLDKKEAESNTQSVEIVKDSEDDSGEELDLLSKLQQKKARKERRKINEKRQKQVIKMQMNMTTPMDIGLDQGDETLFSVKKKSETNVSNSDSIRKLTKEVDMDAAADLAELADSDEDLEFYQEDESIEAPLDPFGKVDKEKLHSLALEKDLDSMYETYTSKIRERDSKLDIKKKRSMEGEFRGFSSEDGEDSDSKPQKKKKSRSFGVADNDLDVDSRRERNLDIDDTDSDSSDYNSRQVPENASDDSDDELDILEMKKQAKKDKADLRNKKLLGANVGDSTDSGAVTMGKLSKKASLWFDQPLFKDLSVNSILQSQKQAISSEPSVPKKKKKADANLKDQSKKEISGLYVLKNDDIEDDELEVEALAPQVEEFVDPNEDANDETDYSAFATAEALTLAHDLINKKVSKSDLIDKYFNRHSHNDMDELPAWFVENERQFNRPNLPITKEAVDMLRAKLKAIDARPIKKIVEAKARKKLHANQRLEKLKAKAESMANNDDMTEAEKAKNIDKLMKSNINKAANKKNKVKVVVAKGGNRGLKGRPKGTKGRYKMVDRRLKKDARAEKVKAKRGKKK</sequence>
<evidence type="ECO:0000256" key="2">
    <source>
        <dbReference type="SAM" id="MobiDB-lite"/>
    </source>
</evidence>
<evidence type="ECO:0000259" key="3">
    <source>
        <dbReference type="Pfam" id="PF07780"/>
    </source>
</evidence>
<feature type="compositionally biased region" description="Basic and acidic residues" evidence="2">
    <location>
        <begin position="307"/>
        <end position="322"/>
    </location>
</feature>
<feature type="compositionally biased region" description="Basic and acidic residues" evidence="2">
    <location>
        <begin position="395"/>
        <end position="407"/>
    </location>
</feature>
<feature type="domain" description="Ribosomal RNA methyltransferase SPB1-like C-terminal" evidence="3">
    <location>
        <begin position="498"/>
        <end position="709"/>
    </location>
</feature>
<evidence type="ECO:0000259" key="4">
    <source>
        <dbReference type="Pfam" id="PF11861"/>
    </source>
</evidence>
<name>A0A1R0H1T0_9FUNG</name>
<feature type="coiled-coil region" evidence="1">
    <location>
        <begin position="610"/>
        <end position="644"/>
    </location>
</feature>
<dbReference type="Proteomes" id="UP000187455">
    <property type="component" value="Unassembled WGS sequence"/>
</dbReference>
<organism evidence="5 6">
    <name type="scientific">Smittium mucronatum</name>
    <dbReference type="NCBI Taxonomy" id="133383"/>
    <lineage>
        <taxon>Eukaryota</taxon>
        <taxon>Fungi</taxon>
        <taxon>Fungi incertae sedis</taxon>
        <taxon>Zoopagomycota</taxon>
        <taxon>Kickxellomycotina</taxon>
        <taxon>Harpellomycetes</taxon>
        <taxon>Harpellales</taxon>
        <taxon>Legeriomycetaceae</taxon>
        <taxon>Smittium</taxon>
    </lineage>
</organism>
<dbReference type="GO" id="GO:0005634">
    <property type="term" value="C:nucleus"/>
    <property type="evidence" value="ECO:0007669"/>
    <property type="project" value="InterPro"/>
</dbReference>
<feature type="domain" description="DUF3381" evidence="4">
    <location>
        <begin position="51"/>
        <end position="196"/>
    </location>
</feature>
<feature type="region of interest" description="Disordered" evidence="2">
    <location>
        <begin position="459"/>
        <end position="479"/>
    </location>
</feature>
<feature type="region of interest" description="Disordered" evidence="2">
    <location>
        <begin position="307"/>
        <end position="407"/>
    </location>
</feature>
<protein>
    <submittedName>
        <fullName evidence="5">27S pre-rRNA (Guanosine(2922)-2'-O)-methyltransferase</fullName>
    </submittedName>
</protein>
<keyword evidence="5" id="KW-0489">Methyltransferase</keyword>
<keyword evidence="5" id="KW-0808">Transferase</keyword>
<feature type="compositionally biased region" description="Basic and acidic residues" evidence="2">
    <location>
        <begin position="355"/>
        <end position="364"/>
    </location>
</feature>
<feature type="region of interest" description="Disordered" evidence="2">
    <location>
        <begin position="673"/>
        <end position="714"/>
    </location>
</feature>
<dbReference type="InterPro" id="IPR012920">
    <property type="entry name" value="rRNA_MeTfrase_SPB1-like_C"/>
</dbReference>
<dbReference type="GO" id="GO:0032259">
    <property type="term" value="P:methylation"/>
    <property type="evidence" value="ECO:0007669"/>
    <property type="project" value="UniProtKB-KW"/>
</dbReference>
<dbReference type="InterPro" id="IPR024576">
    <property type="entry name" value="rRNA_MeTfrase_Spb1_DUF3381"/>
</dbReference>